<dbReference type="EnsemblMetazoa" id="OVOC1188.1">
    <property type="protein sequence ID" value="OVOC1188.1"/>
    <property type="gene ID" value="WBGene00237997"/>
</dbReference>
<sequence>MRQNCNNFITILFYFFNVFDWLSQIVAQEEWRVPDMPENVHWKTDDNSITLWWDPPSTADEILVRGYTISYGIGTPNRRVIIEGANTNAFIINKLKSNTTYVFALTAYNEADGEDSEKVFFTATTKTGKSSDEQVIDLQAPTNIEAKVISANEITIQWTDPNIDIYSDHPSESIKSLFQKRKYVIQYGEHKSLNLEKVTSTLPFVVLNNLQPAKEYEIFVKVILPNGIESKWSNREVLRSSPNVTSTKGSVLLELRFDFNRPEKCFFYSDQSAPLQWKMIKANDELKDQTGKYLLDFLQSTIFDKNYGQLISTPFSLDDNNYCLSIFTVGLLHKVEDYDYGSGLFVGKLEEMPKEQWRHLILDFVNSRDQFQITIHVEKEDDDQFWLALDDIVLYSGMCKSDPDAILRDNGRLKC</sequence>
<dbReference type="SMART" id="SM00060">
    <property type="entry name" value="FN3"/>
    <property type="match status" value="2"/>
</dbReference>
<dbReference type="InterPro" id="IPR013320">
    <property type="entry name" value="ConA-like_dom_sf"/>
</dbReference>
<dbReference type="EMBL" id="CMVM020000027">
    <property type="status" value="NOT_ANNOTATED_CDS"/>
    <property type="molecule type" value="Genomic_DNA"/>
</dbReference>
<keyword evidence="1" id="KW-0677">Repeat</keyword>
<dbReference type="SUPFAM" id="SSF49899">
    <property type="entry name" value="Concanavalin A-like lectins/glucanases"/>
    <property type="match status" value="1"/>
</dbReference>
<organism evidence="4 5">
    <name type="scientific">Onchocerca volvulus</name>
    <dbReference type="NCBI Taxonomy" id="6282"/>
    <lineage>
        <taxon>Eukaryota</taxon>
        <taxon>Metazoa</taxon>
        <taxon>Ecdysozoa</taxon>
        <taxon>Nematoda</taxon>
        <taxon>Chromadorea</taxon>
        <taxon>Rhabditida</taxon>
        <taxon>Spirurina</taxon>
        <taxon>Spiruromorpha</taxon>
        <taxon>Filarioidea</taxon>
        <taxon>Onchocercidae</taxon>
        <taxon>Onchocerca</taxon>
    </lineage>
</organism>
<dbReference type="Pfam" id="PF00629">
    <property type="entry name" value="MAM"/>
    <property type="match status" value="1"/>
</dbReference>
<dbReference type="Gene3D" id="2.60.40.10">
    <property type="entry name" value="Immunoglobulins"/>
    <property type="match status" value="2"/>
</dbReference>
<dbReference type="GO" id="GO:0016020">
    <property type="term" value="C:membrane"/>
    <property type="evidence" value="ECO:0007669"/>
    <property type="project" value="InterPro"/>
</dbReference>
<dbReference type="PROSITE" id="PS50853">
    <property type="entry name" value="FN3"/>
    <property type="match status" value="2"/>
</dbReference>
<dbReference type="CDD" id="cd00063">
    <property type="entry name" value="FN3"/>
    <property type="match status" value="2"/>
</dbReference>
<dbReference type="SUPFAM" id="SSF49265">
    <property type="entry name" value="Fibronectin type III"/>
    <property type="match status" value="1"/>
</dbReference>
<feature type="domain" description="Fibronectin type-III" evidence="3">
    <location>
        <begin position="140"/>
        <end position="243"/>
    </location>
</feature>
<dbReference type="InterPro" id="IPR050991">
    <property type="entry name" value="ECM_Regulatory_Proteins"/>
</dbReference>
<dbReference type="Gene3D" id="2.60.120.200">
    <property type="match status" value="1"/>
</dbReference>
<dbReference type="InterPro" id="IPR036116">
    <property type="entry name" value="FN3_sf"/>
</dbReference>
<feature type="signal peptide" evidence="2">
    <location>
        <begin position="1"/>
        <end position="27"/>
    </location>
</feature>
<dbReference type="Proteomes" id="UP000024404">
    <property type="component" value="Unassembled WGS sequence"/>
</dbReference>
<evidence type="ECO:0000313" key="5">
    <source>
        <dbReference type="Proteomes" id="UP000024404"/>
    </source>
</evidence>
<keyword evidence="2" id="KW-0732">Signal</keyword>
<dbReference type="AlphaFoldDB" id="A0A8R1XQP4"/>
<dbReference type="PANTHER" id="PTHR46708:SF2">
    <property type="entry name" value="FIBRONECTIN TYPE-III DOMAIN-CONTAINING PROTEIN"/>
    <property type="match status" value="1"/>
</dbReference>
<dbReference type="InterPro" id="IPR003961">
    <property type="entry name" value="FN3_dom"/>
</dbReference>
<keyword evidence="5" id="KW-1185">Reference proteome</keyword>
<dbReference type="InterPro" id="IPR013783">
    <property type="entry name" value="Ig-like_fold"/>
</dbReference>
<feature type="chain" id="PRO_5035903951" description="Fibronectin type-III domain-containing protein" evidence="2">
    <location>
        <begin position="28"/>
        <end position="415"/>
    </location>
</feature>
<dbReference type="OMA" id="AQEEWRV"/>
<reference evidence="4" key="2">
    <citation type="submission" date="2022-06" db="UniProtKB">
        <authorList>
            <consortium name="EnsemblMetazoa"/>
        </authorList>
    </citation>
    <scope>IDENTIFICATION</scope>
</reference>
<feature type="domain" description="Fibronectin type-III" evidence="3">
    <location>
        <begin position="33"/>
        <end position="127"/>
    </location>
</feature>
<accession>A0A8R1XQP4</accession>
<dbReference type="Pfam" id="PF00041">
    <property type="entry name" value="fn3"/>
    <property type="match status" value="2"/>
</dbReference>
<evidence type="ECO:0000259" key="3">
    <source>
        <dbReference type="PROSITE" id="PS50853"/>
    </source>
</evidence>
<dbReference type="InterPro" id="IPR000998">
    <property type="entry name" value="MAM_dom"/>
</dbReference>
<reference evidence="5" key="1">
    <citation type="submission" date="2013-10" db="EMBL/GenBank/DDBJ databases">
        <title>Genome sequencing of Onchocerca volvulus.</title>
        <authorList>
            <person name="Cotton J."/>
            <person name="Tsai J."/>
            <person name="Stanley E."/>
            <person name="Tracey A."/>
            <person name="Holroyd N."/>
            <person name="Lustigman S."/>
            <person name="Berriman M."/>
        </authorList>
    </citation>
    <scope>NUCLEOTIDE SEQUENCE</scope>
</reference>
<protein>
    <recommendedName>
        <fullName evidence="3">Fibronectin type-III domain-containing protein</fullName>
    </recommendedName>
</protein>
<name>A0A8R1XQP4_ONCVO</name>
<evidence type="ECO:0000313" key="4">
    <source>
        <dbReference type="EnsemblMetazoa" id="OVOC1188.1"/>
    </source>
</evidence>
<dbReference type="PANTHER" id="PTHR46708">
    <property type="entry name" value="TENASCIN"/>
    <property type="match status" value="1"/>
</dbReference>
<evidence type="ECO:0000256" key="1">
    <source>
        <dbReference type="ARBA" id="ARBA00022737"/>
    </source>
</evidence>
<evidence type="ECO:0000256" key="2">
    <source>
        <dbReference type="SAM" id="SignalP"/>
    </source>
</evidence>
<proteinExistence type="predicted"/>